<feature type="domain" description="Lon proteolytic" evidence="3">
    <location>
        <begin position="561"/>
        <end position="756"/>
    </location>
</feature>
<dbReference type="InterPro" id="IPR008269">
    <property type="entry name" value="Lon_proteolytic"/>
</dbReference>
<dbReference type="Pfam" id="PF13654">
    <property type="entry name" value="AAA_32"/>
    <property type="match status" value="1"/>
</dbReference>
<dbReference type="KEGG" id="pstu:UIB01_11380"/>
<dbReference type="Pfam" id="PF20436">
    <property type="entry name" value="LonB_AAA-LID"/>
    <property type="match status" value="1"/>
</dbReference>
<keyword evidence="1 2" id="KW-0645">Protease</keyword>
<dbReference type="Pfam" id="PF20437">
    <property type="entry name" value="LonC_helical"/>
    <property type="match status" value="1"/>
</dbReference>
<dbReference type="GO" id="GO:0006508">
    <property type="term" value="P:proteolysis"/>
    <property type="evidence" value="ECO:0007669"/>
    <property type="project" value="UniProtKB-KW"/>
</dbReference>
<evidence type="ECO:0000259" key="3">
    <source>
        <dbReference type="PROSITE" id="PS51786"/>
    </source>
</evidence>
<gene>
    <name evidence="4" type="ORF">UIB01_11380</name>
</gene>
<dbReference type="InterPro" id="IPR046843">
    <property type="entry name" value="LonB_AAA-LID"/>
</dbReference>
<dbReference type="InterPro" id="IPR014721">
    <property type="entry name" value="Ribsml_uS5_D2-typ_fold_subgr"/>
</dbReference>
<keyword evidence="2" id="KW-0378">Hydrolase</keyword>
<proteinExistence type="inferred from homology"/>
<dbReference type="GO" id="GO:0004252">
    <property type="term" value="F:serine-type endopeptidase activity"/>
    <property type="evidence" value="ECO:0007669"/>
    <property type="project" value="UniProtKB-UniRule"/>
</dbReference>
<evidence type="ECO:0000256" key="1">
    <source>
        <dbReference type="ARBA" id="ARBA00022670"/>
    </source>
</evidence>
<accession>A0A023WSV5</accession>
<protein>
    <recommendedName>
        <fullName evidence="2">endopeptidase La</fullName>
        <ecNumber evidence="2">3.4.21.53</ecNumber>
    </recommendedName>
</protein>
<name>A0A023WSV5_STUST</name>
<dbReference type="InterPro" id="IPR046844">
    <property type="entry name" value="Lon-like_helical"/>
</dbReference>
<dbReference type="InterPro" id="IPR041699">
    <property type="entry name" value="AAA_32"/>
</dbReference>
<comment type="catalytic activity">
    <reaction evidence="2">
        <text>Hydrolysis of proteins in presence of ATP.</text>
        <dbReference type="EC" id="3.4.21.53"/>
    </reaction>
</comment>
<sequence>MQPYELSAERLYQICDDSLLDFETTSDLPDLDDILGQERALGALHLGVGMRHEGYNLYVMGSPGLGKHAIVRNLLQQRATKAAQAQDWCYINNFRAPHKPLVLCVPAGFGNTLQTDMRRLVRTLLSALPAAFDSDDYRNAVQTIKDEFKAREEALLGSLSEQARQADIMLMSTPSGYTLAPLLKSGEVMGPVEYEQLSAEEKQRIERSSETLRLALRQGLQLVASWHREHDKRIEQVNQETTRATVDIHLAELQSSYQQLPGVMAFLAEVRLDIIERGEDHFANIEPTKVLGSQRLTPFNRYFVNVLVDNSASSGAPLVYEDHPSYQNLVGRIEHLAQMGTLLTDFTLIKSGALHRANGGYLVLDARKLLSQPFAWEALKRALQARELRLQSLEQTLSMASTISLEPDPIPLDVKVVLVGDRRLYYLLNQYDPEFSLLFKVEADFAEDFERSPQNTLLYARLLATLQRREKLKPLERGAVARLIEHASRRVEDAERLSLHLASMLDMLRESDFWAGERGSERVTREDVERALGESLHRADQIRERMHEAVLRNLRLIETSGSSVGQINGLAVVQLGNHAFGHPVRITATARLGDGKVVDIEREVELGGALHSKGVMILSAYLANRFAREAPLSLAASLVFEQSYGPVEGDSASAAELCVLQSALAGLPLRQDLAITGSVNQHGNIQVIGGVNEKIEGFFDICRARGLSGTQGVIVPEGNVKHLMLRQDLLNAVRDGQFHVYAVSEVDQAMELLTGLPAGAADETGGYPPGSVNAAVKQRLDELSYLRRRYIQSEGTGRDHSDQ</sequence>
<reference evidence="4 5" key="1">
    <citation type="submission" date="2014-03" db="EMBL/GenBank/DDBJ databases">
        <title>Complete genome sequence of Pseudomonas stutzeri 19SMN4.</title>
        <authorList>
            <person name="Brunet-Galmes I."/>
            <person name="Nogales B."/>
            <person name="Busquets A."/>
            <person name="Pena A."/>
            <person name="Gomila M."/>
            <person name="Garcia-Valdes E."/>
            <person name="Lalucat J."/>
            <person name="Bennasar A."/>
            <person name="Bosch R."/>
        </authorList>
    </citation>
    <scope>NUCLEOTIDE SEQUENCE [LARGE SCALE GENOMIC DNA]</scope>
    <source>
        <strain evidence="4 5">19SMN4</strain>
    </source>
</reference>
<comment type="similarity">
    <text evidence="2">Belongs to the peptidase S16 family.</text>
</comment>
<evidence type="ECO:0000256" key="2">
    <source>
        <dbReference type="PROSITE-ProRule" id="PRU01122"/>
    </source>
</evidence>
<feature type="active site" evidence="2">
    <location>
        <position position="694"/>
    </location>
</feature>
<dbReference type="SUPFAM" id="SSF54211">
    <property type="entry name" value="Ribosomal protein S5 domain 2-like"/>
    <property type="match status" value="1"/>
</dbReference>
<dbReference type="AlphaFoldDB" id="A0A023WSV5"/>
<feature type="active site" evidence="2">
    <location>
        <position position="651"/>
    </location>
</feature>
<dbReference type="PROSITE" id="PS51786">
    <property type="entry name" value="LON_PROTEOLYTIC"/>
    <property type="match status" value="1"/>
</dbReference>
<dbReference type="InterPro" id="IPR027065">
    <property type="entry name" value="Lon_Prtase"/>
</dbReference>
<dbReference type="Pfam" id="PF05362">
    <property type="entry name" value="Lon_C"/>
    <property type="match status" value="1"/>
</dbReference>
<dbReference type="EMBL" id="CP007509">
    <property type="protein sequence ID" value="AHY43041.1"/>
    <property type="molecule type" value="Genomic_DNA"/>
</dbReference>
<dbReference type="Gene3D" id="3.30.230.10">
    <property type="match status" value="1"/>
</dbReference>
<dbReference type="Gene3D" id="3.40.50.300">
    <property type="entry name" value="P-loop containing nucleotide triphosphate hydrolases"/>
    <property type="match status" value="2"/>
</dbReference>
<dbReference type="InterPro" id="IPR027417">
    <property type="entry name" value="P-loop_NTPase"/>
</dbReference>
<dbReference type="GO" id="GO:0030163">
    <property type="term" value="P:protein catabolic process"/>
    <property type="evidence" value="ECO:0007669"/>
    <property type="project" value="InterPro"/>
</dbReference>
<dbReference type="EC" id="3.4.21.53" evidence="2"/>
<keyword evidence="2" id="KW-0720">Serine protease</keyword>
<dbReference type="GO" id="GO:0005524">
    <property type="term" value="F:ATP binding"/>
    <property type="evidence" value="ECO:0007669"/>
    <property type="project" value="InterPro"/>
</dbReference>
<dbReference type="PANTHER" id="PTHR10046">
    <property type="entry name" value="ATP DEPENDENT LON PROTEASE FAMILY MEMBER"/>
    <property type="match status" value="1"/>
</dbReference>
<dbReference type="InterPro" id="IPR020568">
    <property type="entry name" value="Ribosomal_Su5_D2-typ_SF"/>
</dbReference>
<dbReference type="PRINTS" id="PR00830">
    <property type="entry name" value="ENDOLAPTASE"/>
</dbReference>
<dbReference type="GO" id="GO:0004176">
    <property type="term" value="F:ATP-dependent peptidase activity"/>
    <property type="evidence" value="ECO:0007669"/>
    <property type="project" value="UniProtKB-UniRule"/>
</dbReference>
<evidence type="ECO:0000313" key="5">
    <source>
        <dbReference type="Proteomes" id="UP000025238"/>
    </source>
</evidence>
<dbReference type="PATRIC" id="fig|316.97.peg.2279"/>
<dbReference type="SUPFAM" id="SSF52540">
    <property type="entry name" value="P-loop containing nucleoside triphosphate hydrolases"/>
    <property type="match status" value="1"/>
</dbReference>
<dbReference type="Gene3D" id="1.10.8.60">
    <property type="match status" value="1"/>
</dbReference>
<organism evidence="4 5">
    <name type="scientific">Stutzerimonas stutzeri</name>
    <name type="common">Pseudomonas stutzeri</name>
    <dbReference type="NCBI Taxonomy" id="316"/>
    <lineage>
        <taxon>Bacteria</taxon>
        <taxon>Pseudomonadati</taxon>
        <taxon>Pseudomonadota</taxon>
        <taxon>Gammaproteobacteria</taxon>
        <taxon>Pseudomonadales</taxon>
        <taxon>Pseudomonadaceae</taxon>
        <taxon>Stutzerimonas</taxon>
    </lineage>
</organism>
<dbReference type="Proteomes" id="UP000025238">
    <property type="component" value="Chromosome"/>
</dbReference>
<evidence type="ECO:0000313" key="4">
    <source>
        <dbReference type="EMBL" id="AHY43041.1"/>
    </source>
</evidence>